<keyword evidence="3" id="KW-1185">Reference proteome</keyword>
<keyword evidence="1" id="KW-0472">Membrane</keyword>
<organism evidence="2 3">
    <name type="scientific">Niveibacterium umoris</name>
    <dbReference type="NCBI Taxonomy" id="1193620"/>
    <lineage>
        <taxon>Bacteria</taxon>
        <taxon>Pseudomonadati</taxon>
        <taxon>Pseudomonadota</taxon>
        <taxon>Betaproteobacteria</taxon>
        <taxon>Rhodocyclales</taxon>
        <taxon>Rhodocyclaceae</taxon>
        <taxon>Niveibacterium</taxon>
    </lineage>
</organism>
<dbReference type="EMBL" id="JACIET010000001">
    <property type="protein sequence ID" value="MBB4010927.1"/>
    <property type="molecule type" value="Genomic_DNA"/>
</dbReference>
<gene>
    <name evidence="2" type="ORF">GGR36_000235</name>
</gene>
<name>A0A840BK52_9RHOO</name>
<evidence type="ECO:0000313" key="3">
    <source>
        <dbReference type="Proteomes" id="UP000561045"/>
    </source>
</evidence>
<feature type="transmembrane region" description="Helical" evidence="1">
    <location>
        <begin position="21"/>
        <end position="52"/>
    </location>
</feature>
<proteinExistence type="predicted"/>
<comment type="caution">
    <text evidence="2">The sequence shown here is derived from an EMBL/GenBank/DDBJ whole genome shotgun (WGS) entry which is preliminary data.</text>
</comment>
<feature type="transmembrane region" description="Helical" evidence="1">
    <location>
        <begin position="58"/>
        <end position="78"/>
    </location>
</feature>
<accession>A0A840BK52</accession>
<evidence type="ECO:0000313" key="2">
    <source>
        <dbReference type="EMBL" id="MBB4010927.1"/>
    </source>
</evidence>
<keyword evidence="1" id="KW-1133">Transmembrane helix</keyword>
<dbReference type="RefSeq" id="WP_183631013.1">
    <property type="nucleotide sequence ID" value="NZ_BAABLE010000011.1"/>
</dbReference>
<dbReference type="AlphaFoldDB" id="A0A840BK52"/>
<protein>
    <submittedName>
        <fullName evidence="2">Membrane protein YqaA with SNARE-associated domain</fullName>
    </submittedName>
</protein>
<dbReference type="Proteomes" id="UP000561045">
    <property type="component" value="Unassembled WGS sequence"/>
</dbReference>
<feature type="transmembrane region" description="Helical" evidence="1">
    <location>
        <begin position="138"/>
        <end position="160"/>
    </location>
</feature>
<evidence type="ECO:0000256" key="1">
    <source>
        <dbReference type="SAM" id="Phobius"/>
    </source>
</evidence>
<keyword evidence="1" id="KW-0812">Transmembrane</keyword>
<reference evidence="2 3" key="1">
    <citation type="submission" date="2020-08" db="EMBL/GenBank/DDBJ databases">
        <title>Genomic Encyclopedia of Type Strains, Phase IV (KMG-IV): sequencing the most valuable type-strain genomes for metagenomic binning, comparative biology and taxonomic classification.</title>
        <authorList>
            <person name="Goeker M."/>
        </authorList>
    </citation>
    <scope>NUCLEOTIDE SEQUENCE [LARGE SCALE GENOMIC DNA]</scope>
    <source>
        <strain evidence="2 3">DSM 106739</strain>
    </source>
</reference>
<sequence length="186" mass="20103">MSARLSERILKLIARAEASQHLLLACLGLAAAGTLTAAYPITLIISTAVLIAPKRWRSIAAVSTLGSALGACALVILFHHMAWEQLYAHFPALGTHPRWHLVTQWTQAYGLAALLLVAALPLPQTPALIVLSAVRHDYLGVFLAVAAGKAIKYSVVAWAVSHFPDRLVGRIGRWIRPGTPRSTPRR</sequence>